<sequence>MRVRTLLSSPVCLPTTARYGRNHSHCAAEIFPPCVVSFDGIQNRGQSCSDRLVVGNQLGVHPEGTPFPARSRTREATPEGVVHVGDGKS</sequence>
<reference evidence="2" key="1">
    <citation type="submission" date="2014-11" db="EMBL/GenBank/DDBJ databases">
        <authorList>
            <person name="Otto D Thomas"/>
            <person name="Naeem Raeece"/>
        </authorList>
    </citation>
    <scope>NUCLEOTIDE SEQUENCE</scope>
</reference>
<gene>
    <name evidence="2" type="ORF">Cvel_13417</name>
</gene>
<protein>
    <submittedName>
        <fullName evidence="2">Uncharacterized protein</fullName>
    </submittedName>
</protein>
<dbReference type="EMBL" id="CDMZ01005860">
    <property type="protein sequence ID" value="CEM55279.1"/>
    <property type="molecule type" value="Genomic_DNA"/>
</dbReference>
<proteinExistence type="predicted"/>
<organism evidence="2">
    <name type="scientific">Chromera velia CCMP2878</name>
    <dbReference type="NCBI Taxonomy" id="1169474"/>
    <lineage>
        <taxon>Eukaryota</taxon>
        <taxon>Sar</taxon>
        <taxon>Alveolata</taxon>
        <taxon>Colpodellida</taxon>
        <taxon>Chromeraceae</taxon>
        <taxon>Chromera</taxon>
    </lineage>
</organism>
<dbReference type="VEuPathDB" id="CryptoDB:Cvel_13417"/>
<evidence type="ECO:0000313" key="2">
    <source>
        <dbReference type="EMBL" id="CEM55279.1"/>
    </source>
</evidence>
<name>A0A0G4IDV0_9ALVE</name>
<feature type="region of interest" description="Disordered" evidence="1">
    <location>
        <begin position="63"/>
        <end position="89"/>
    </location>
</feature>
<dbReference type="AlphaFoldDB" id="A0A0G4IDV0"/>
<accession>A0A0G4IDV0</accession>
<evidence type="ECO:0000256" key="1">
    <source>
        <dbReference type="SAM" id="MobiDB-lite"/>
    </source>
</evidence>